<name>A0ABS8ZJ72_9PSEU</name>
<keyword evidence="2" id="KW-0812">Transmembrane</keyword>
<proteinExistence type="predicted"/>
<feature type="region of interest" description="Disordered" evidence="1">
    <location>
        <begin position="116"/>
        <end position="142"/>
    </location>
</feature>
<dbReference type="RefSeq" id="WP_233729405.1">
    <property type="nucleotide sequence ID" value="NZ_JAJVCN010000003.1"/>
</dbReference>
<keyword evidence="2" id="KW-0472">Membrane</keyword>
<sequence>MTAVSKVVFRTPPTAHLGALLLAVAATPFAFAAPGLFAIYLVPIALIVWVLRNRTTADTDGLVAQSLFASRTLKWDDLASLKLNRGRVSAVGTDGTVTRLPGVRLRHVSLLSTVSNGRIPDPAADPVSDDEESPATPDTPAE</sequence>
<feature type="domain" description="Low molecular weight protein antigen 6 PH" evidence="3">
    <location>
        <begin position="52"/>
        <end position="121"/>
    </location>
</feature>
<reference evidence="4 5" key="1">
    <citation type="submission" date="2021-12" db="EMBL/GenBank/DDBJ databases">
        <title>Genome sequence of Kibdelosporangium philippinense ATCC 49844.</title>
        <authorList>
            <person name="Fedorov E.A."/>
            <person name="Omeragic M."/>
            <person name="Shalygina K.F."/>
            <person name="Maclea K.S."/>
        </authorList>
    </citation>
    <scope>NUCLEOTIDE SEQUENCE [LARGE SCALE GENOMIC DNA]</scope>
    <source>
        <strain evidence="4 5">ATCC 49844</strain>
    </source>
</reference>
<gene>
    <name evidence="4" type="ORF">LWC34_34260</name>
</gene>
<comment type="caution">
    <text evidence="4">The sequence shown here is derived from an EMBL/GenBank/DDBJ whole genome shotgun (WGS) entry which is preliminary data.</text>
</comment>
<evidence type="ECO:0000313" key="4">
    <source>
        <dbReference type="EMBL" id="MCE7007849.1"/>
    </source>
</evidence>
<accession>A0ABS8ZJ72</accession>
<keyword evidence="2" id="KW-1133">Transmembrane helix</keyword>
<dbReference type="Proteomes" id="UP001521150">
    <property type="component" value="Unassembled WGS sequence"/>
</dbReference>
<dbReference type="InterPro" id="IPR019692">
    <property type="entry name" value="CFP-6_PH"/>
</dbReference>
<keyword evidence="5" id="KW-1185">Reference proteome</keyword>
<evidence type="ECO:0000259" key="3">
    <source>
        <dbReference type="Pfam" id="PF10756"/>
    </source>
</evidence>
<evidence type="ECO:0000313" key="5">
    <source>
        <dbReference type="Proteomes" id="UP001521150"/>
    </source>
</evidence>
<organism evidence="4 5">
    <name type="scientific">Kibdelosporangium philippinense</name>
    <dbReference type="NCBI Taxonomy" id="211113"/>
    <lineage>
        <taxon>Bacteria</taxon>
        <taxon>Bacillati</taxon>
        <taxon>Actinomycetota</taxon>
        <taxon>Actinomycetes</taxon>
        <taxon>Pseudonocardiales</taxon>
        <taxon>Pseudonocardiaceae</taxon>
        <taxon>Kibdelosporangium</taxon>
    </lineage>
</organism>
<evidence type="ECO:0000256" key="1">
    <source>
        <dbReference type="SAM" id="MobiDB-lite"/>
    </source>
</evidence>
<dbReference type="EMBL" id="JAJVCN010000003">
    <property type="protein sequence ID" value="MCE7007849.1"/>
    <property type="molecule type" value="Genomic_DNA"/>
</dbReference>
<feature type="transmembrane region" description="Helical" evidence="2">
    <location>
        <begin position="20"/>
        <end position="51"/>
    </location>
</feature>
<evidence type="ECO:0000256" key="2">
    <source>
        <dbReference type="SAM" id="Phobius"/>
    </source>
</evidence>
<protein>
    <submittedName>
        <fullName evidence="4">PH domain-containing protein</fullName>
    </submittedName>
</protein>
<dbReference type="Pfam" id="PF10756">
    <property type="entry name" value="bPH_6"/>
    <property type="match status" value="1"/>
</dbReference>